<dbReference type="EMBL" id="JBBWWQ010000015">
    <property type="protein sequence ID" value="KAK8928600.1"/>
    <property type="molecule type" value="Genomic_DNA"/>
</dbReference>
<evidence type="ECO:0000313" key="2">
    <source>
        <dbReference type="Proteomes" id="UP001418222"/>
    </source>
</evidence>
<reference evidence="1 2" key="1">
    <citation type="journal article" date="2022" name="Nat. Plants">
        <title>Genomes of leafy and leafless Platanthera orchids illuminate the evolution of mycoheterotrophy.</title>
        <authorList>
            <person name="Li M.H."/>
            <person name="Liu K.W."/>
            <person name="Li Z."/>
            <person name="Lu H.C."/>
            <person name="Ye Q.L."/>
            <person name="Zhang D."/>
            <person name="Wang J.Y."/>
            <person name="Li Y.F."/>
            <person name="Zhong Z.M."/>
            <person name="Liu X."/>
            <person name="Yu X."/>
            <person name="Liu D.K."/>
            <person name="Tu X.D."/>
            <person name="Liu B."/>
            <person name="Hao Y."/>
            <person name="Liao X.Y."/>
            <person name="Jiang Y.T."/>
            <person name="Sun W.H."/>
            <person name="Chen J."/>
            <person name="Chen Y.Q."/>
            <person name="Ai Y."/>
            <person name="Zhai J.W."/>
            <person name="Wu S.S."/>
            <person name="Zhou Z."/>
            <person name="Hsiao Y.Y."/>
            <person name="Wu W.L."/>
            <person name="Chen Y.Y."/>
            <person name="Lin Y.F."/>
            <person name="Hsu J.L."/>
            <person name="Li C.Y."/>
            <person name="Wang Z.W."/>
            <person name="Zhao X."/>
            <person name="Zhong W.Y."/>
            <person name="Ma X.K."/>
            <person name="Ma L."/>
            <person name="Huang J."/>
            <person name="Chen G.Z."/>
            <person name="Huang M.Z."/>
            <person name="Huang L."/>
            <person name="Peng D.H."/>
            <person name="Luo Y.B."/>
            <person name="Zou S.Q."/>
            <person name="Chen S.P."/>
            <person name="Lan S."/>
            <person name="Tsai W.C."/>
            <person name="Van de Peer Y."/>
            <person name="Liu Z.J."/>
        </authorList>
    </citation>
    <scope>NUCLEOTIDE SEQUENCE [LARGE SCALE GENOMIC DNA]</scope>
    <source>
        <strain evidence="1">Lor287</strain>
    </source>
</reference>
<dbReference type="Proteomes" id="UP001418222">
    <property type="component" value="Unassembled WGS sequence"/>
</dbReference>
<protein>
    <submittedName>
        <fullName evidence="1">Uncharacterized protein</fullName>
    </submittedName>
</protein>
<gene>
    <name evidence="1" type="ORF">KSP39_PZI017750</name>
</gene>
<sequence>MLCIEAEGRPGDAQEAQTNDAGERCIWLGCPPVLRSGYVVDRLNIRWSQTLHASINMRETCEVFGDSTPPMPFARRKPCVPFADPPSFALVLPPPVTIASPPPIYPSSSSSTSSSSAWFFFLFV</sequence>
<comment type="caution">
    <text evidence="1">The sequence shown here is derived from an EMBL/GenBank/DDBJ whole genome shotgun (WGS) entry which is preliminary data.</text>
</comment>
<keyword evidence="2" id="KW-1185">Reference proteome</keyword>
<proteinExistence type="predicted"/>
<accession>A0AAP0FZP4</accession>
<name>A0AAP0FZP4_9ASPA</name>
<dbReference type="AlphaFoldDB" id="A0AAP0FZP4"/>
<evidence type="ECO:0000313" key="1">
    <source>
        <dbReference type="EMBL" id="KAK8928600.1"/>
    </source>
</evidence>
<organism evidence="1 2">
    <name type="scientific">Platanthera zijinensis</name>
    <dbReference type="NCBI Taxonomy" id="2320716"/>
    <lineage>
        <taxon>Eukaryota</taxon>
        <taxon>Viridiplantae</taxon>
        <taxon>Streptophyta</taxon>
        <taxon>Embryophyta</taxon>
        <taxon>Tracheophyta</taxon>
        <taxon>Spermatophyta</taxon>
        <taxon>Magnoliopsida</taxon>
        <taxon>Liliopsida</taxon>
        <taxon>Asparagales</taxon>
        <taxon>Orchidaceae</taxon>
        <taxon>Orchidoideae</taxon>
        <taxon>Orchideae</taxon>
        <taxon>Orchidinae</taxon>
        <taxon>Platanthera</taxon>
    </lineage>
</organism>